<dbReference type="GO" id="GO:0006032">
    <property type="term" value="P:chitin catabolic process"/>
    <property type="evidence" value="ECO:0007669"/>
    <property type="project" value="UniProtKB-KW"/>
</dbReference>
<sequence length="961" mass="102708">MSLCLLLASVICATAAAPLAAVAQDTVEPPSDTVWSTSILTSSNLNLFDTPQIMQALYHPHSDLVLLSAHRGFHALAGSSQVPGVPENSLQSIGYAAEAGWEMIELDVKLTSDGVPILSHDKTWGRQWCGLGSVFLPGSASPYDPFTPPGSTINDGKNPGVNGTTLSNTRSFLGNTVLRDSVSLLNPFTNHGCNGYNNTFGEYPPTLADALDYITKNKIRMVVMLDIQGLDIAQAALNVVLGKSDDAGRPFLNSVIFKMPMSVFPHGTSDFLNTFGNSFASINFIPVINTADVAPTTTTITDTEDGGFDLTDVGNTGFGGESGILNSLQHFETDALQAPNGTVGLISIPAVEVNIKEPGGILTQTVLPAAKLNLETQLPMTVGTFNPVGEYYPNGPTAEPQFFRSSNGSCCDYLEQYLYNNPNGTGPLDSNQPMDRSDQRRDLNFLTSQGFQYLITDDPTTAHHLLQQQGKRNLCYLEPTPLPNCSSGGIGPVTDLGPGFPGEIEPLETGSTGVLLANPTQSPAQELIALQPAQSFTQQTAYYDSWSVYQNAFYLKNLDTQGVASKLTTLIYSFENIDPVNLTCLAANQAAGTDPNSPTNYDGASDAYADYQMGFTSANSVDGSTDQWGQALEGNFNQLRELKAKYPNVKVLLSIGGWTYSKFFSDVAATQASRQKFVSSCINLYLNGNLPVLSTSPAGGNGAAAGIFDGFDIDWEYPASANGNVGNHYSPADTANYTALLAEFRSELNALGGSNKHYMLTAAVPAGPSDIANIQVSQIAQYLDFADVMAYDFHGAFETTGPTNYQAPLYDTPASTAYGTGFTADAAITNWLNGGFPANQLVMGIPTYARGWTGVPTGSTNGLYQSVTGATAFFQYSQEAGVADYKELEAAGELNNIYYDPVTESTYAYDGTNFYGTETPWSIGWKKLYAQQKGLAGMFLYSLEDDDSTSTLVNATFGPLQ</sequence>
<evidence type="ECO:0000256" key="6">
    <source>
        <dbReference type="RuleBase" id="RU000489"/>
    </source>
</evidence>
<reference evidence="10 11" key="1">
    <citation type="submission" date="2019-02" db="EMBL/GenBank/DDBJ databases">
        <title>Genomic Encyclopedia of Archaeal and Bacterial Type Strains, Phase II (KMG-II): from individual species to whole genera.</title>
        <authorList>
            <person name="Goeker M."/>
        </authorList>
    </citation>
    <scope>NUCLEOTIDE SEQUENCE [LARGE SCALE GENOMIC DNA]</scope>
    <source>
        <strain evidence="10 11">DSM 18101</strain>
    </source>
</reference>
<dbReference type="GO" id="GO:0005975">
    <property type="term" value="P:carbohydrate metabolic process"/>
    <property type="evidence" value="ECO:0007669"/>
    <property type="project" value="InterPro"/>
</dbReference>
<feature type="chain" id="PRO_5020361438" description="chitinase" evidence="7">
    <location>
        <begin position="24"/>
        <end position="961"/>
    </location>
</feature>
<dbReference type="Gene3D" id="3.20.20.190">
    <property type="entry name" value="Phosphatidylinositol (PI) phosphodiesterase"/>
    <property type="match status" value="1"/>
</dbReference>
<dbReference type="GO" id="GO:0006629">
    <property type="term" value="P:lipid metabolic process"/>
    <property type="evidence" value="ECO:0007669"/>
    <property type="project" value="InterPro"/>
</dbReference>
<dbReference type="GO" id="GO:0008843">
    <property type="term" value="F:endochitinase activity"/>
    <property type="evidence" value="ECO:0007669"/>
    <property type="project" value="UniProtKB-EC"/>
</dbReference>
<dbReference type="PANTHER" id="PTHR11177">
    <property type="entry name" value="CHITINASE"/>
    <property type="match status" value="1"/>
</dbReference>
<keyword evidence="4" id="KW-0119">Carbohydrate metabolism</keyword>
<dbReference type="InterPro" id="IPR017853">
    <property type="entry name" value="GH"/>
</dbReference>
<dbReference type="Pfam" id="PF00704">
    <property type="entry name" value="Glyco_hydro_18"/>
    <property type="match status" value="1"/>
</dbReference>
<dbReference type="OrthoDB" id="9812811at2"/>
<keyword evidence="11" id="KW-1185">Reference proteome</keyword>
<evidence type="ECO:0000313" key="10">
    <source>
        <dbReference type="EMBL" id="RZU43653.1"/>
    </source>
</evidence>
<feature type="signal peptide" evidence="7">
    <location>
        <begin position="1"/>
        <end position="23"/>
    </location>
</feature>
<keyword evidence="7" id="KW-0732">Signal</keyword>
<gene>
    <name evidence="10" type="ORF">BDD14_5340</name>
</gene>
<evidence type="ECO:0000256" key="1">
    <source>
        <dbReference type="ARBA" id="ARBA00000822"/>
    </source>
</evidence>
<dbReference type="AlphaFoldDB" id="A0A4Q7Z263"/>
<dbReference type="SMART" id="SM00636">
    <property type="entry name" value="Glyco_18"/>
    <property type="match status" value="1"/>
</dbReference>
<accession>A0A4Q7Z263</accession>
<comment type="caution">
    <text evidence="10">The sequence shown here is derived from an EMBL/GenBank/DDBJ whole genome shotgun (WGS) entry which is preliminary data.</text>
</comment>
<dbReference type="InterPro" id="IPR050314">
    <property type="entry name" value="Glycosyl_Hydrlase_18"/>
</dbReference>
<evidence type="ECO:0000256" key="4">
    <source>
        <dbReference type="ARBA" id="ARBA00023024"/>
    </source>
</evidence>
<dbReference type="SUPFAM" id="SSF54556">
    <property type="entry name" value="Chitinase insertion domain"/>
    <property type="match status" value="1"/>
</dbReference>
<keyword evidence="4" id="KW-0146">Chitin degradation</keyword>
<dbReference type="PROSITE" id="PS51704">
    <property type="entry name" value="GP_PDE"/>
    <property type="match status" value="1"/>
</dbReference>
<keyword evidence="3 6" id="KW-0378">Hydrolase</keyword>
<dbReference type="EMBL" id="SHKW01000001">
    <property type="protein sequence ID" value="RZU43653.1"/>
    <property type="molecule type" value="Genomic_DNA"/>
</dbReference>
<dbReference type="SUPFAM" id="SSF51695">
    <property type="entry name" value="PLC-like phosphodiesterases"/>
    <property type="match status" value="1"/>
</dbReference>
<dbReference type="GO" id="GO:0008061">
    <property type="term" value="F:chitin binding"/>
    <property type="evidence" value="ECO:0007669"/>
    <property type="project" value="InterPro"/>
</dbReference>
<dbReference type="InterPro" id="IPR001223">
    <property type="entry name" value="Glyco_hydro18_cat"/>
</dbReference>
<name>A0A4Q7Z263_9BACT</name>
<dbReference type="PANTHER" id="PTHR11177:SF317">
    <property type="entry name" value="CHITINASE 12-RELATED"/>
    <property type="match status" value="1"/>
</dbReference>
<dbReference type="Gene3D" id="3.20.20.80">
    <property type="entry name" value="Glycosidases"/>
    <property type="match status" value="1"/>
</dbReference>
<dbReference type="InterPro" id="IPR001579">
    <property type="entry name" value="Glyco_hydro_18_chit_AS"/>
</dbReference>
<dbReference type="EC" id="3.2.1.14" evidence="2"/>
<evidence type="ECO:0000259" key="9">
    <source>
        <dbReference type="PROSITE" id="PS51910"/>
    </source>
</evidence>
<dbReference type="InterPro" id="IPR029070">
    <property type="entry name" value="Chitinase_insertion_sf"/>
</dbReference>
<evidence type="ECO:0000256" key="2">
    <source>
        <dbReference type="ARBA" id="ARBA00012729"/>
    </source>
</evidence>
<dbReference type="CDD" id="cd06548">
    <property type="entry name" value="GH18_chitinase"/>
    <property type="match status" value="1"/>
</dbReference>
<evidence type="ECO:0000256" key="5">
    <source>
        <dbReference type="ARBA" id="ARBA00023295"/>
    </source>
</evidence>
<protein>
    <recommendedName>
        <fullName evidence="2">chitinase</fullName>
        <ecNumber evidence="2">3.2.1.14</ecNumber>
    </recommendedName>
</protein>
<dbReference type="Proteomes" id="UP000292958">
    <property type="component" value="Unassembled WGS sequence"/>
</dbReference>
<evidence type="ECO:0000256" key="3">
    <source>
        <dbReference type="ARBA" id="ARBA00022801"/>
    </source>
</evidence>
<organism evidence="10 11">
    <name type="scientific">Edaphobacter modestus</name>
    <dbReference type="NCBI Taxonomy" id="388466"/>
    <lineage>
        <taxon>Bacteria</taxon>
        <taxon>Pseudomonadati</taxon>
        <taxon>Acidobacteriota</taxon>
        <taxon>Terriglobia</taxon>
        <taxon>Terriglobales</taxon>
        <taxon>Acidobacteriaceae</taxon>
        <taxon>Edaphobacter</taxon>
    </lineage>
</organism>
<comment type="catalytic activity">
    <reaction evidence="1">
        <text>Random endo-hydrolysis of N-acetyl-beta-D-glucosaminide (1-&gt;4)-beta-linkages in chitin and chitodextrins.</text>
        <dbReference type="EC" id="3.2.1.14"/>
    </reaction>
</comment>
<dbReference type="InterPro" id="IPR030395">
    <property type="entry name" value="GP_PDE_dom"/>
</dbReference>
<proteinExistence type="predicted"/>
<evidence type="ECO:0000256" key="7">
    <source>
        <dbReference type="SAM" id="SignalP"/>
    </source>
</evidence>
<feature type="domain" description="GP-PDE" evidence="8">
    <location>
        <begin position="65"/>
        <end position="136"/>
    </location>
</feature>
<keyword evidence="5 6" id="KW-0326">Glycosidase</keyword>
<dbReference type="InterPro" id="IPR011583">
    <property type="entry name" value="Chitinase_II/V-like_cat"/>
</dbReference>
<feature type="domain" description="GH18" evidence="9">
    <location>
        <begin position="537"/>
        <end position="961"/>
    </location>
</feature>
<dbReference type="GO" id="GO:0008081">
    <property type="term" value="F:phosphoric diester hydrolase activity"/>
    <property type="evidence" value="ECO:0007669"/>
    <property type="project" value="InterPro"/>
</dbReference>
<dbReference type="SUPFAM" id="SSF51445">
    <property type="entry name" value="(Trans)glycosidases"/>
    <property type="match status" value="1"/>
</dbReference>
<dbReference type="Gene3D" id="3.10.50.10">
    <property type="match status" value="1"/>
</dbReference>
<keyword evidence="4" id="KW-0624">Polysaccharide degradation</keyword>
<dbReference type="Pfam" id="PF03009">
    <property type="entry name" value="GDPD"/>
    <property type="match status" value="1"/>
</dbReference>
<evidence type="ECO:0000259" key="8">
    <source>
        <dbReference type="PROSITE" id="PS51704"/>
    </source>
</evidence>
<dbReference type="PROSITE" id="PS51910">
    <property type="entry name" value="GH18_2"/>
    <property type="match status" value="1"/>
</dbReference>
<dbReference type="InterPro" id="IPR017946">
    <property type="entry name" value="PLC-like_Pdiesterase_TIM-brl"/>
</dbReference>
<dbReference type="PROSITE" id="PS01095">
    <property type="entry name" value="GH18_1"/>
    <property type="match status" value="1"/>
</dbReference>
<evidence type="ECO:0000313" key="11">
    <source>
        <dbReference type="Proteomes" id="UP000292958"/>
    </source>
</evidence>